<dbReference type="Proteomes" id="UP000054383">
    <property type="component" value="Unassembled WGS sequence"/>
</dbReference>
<protein>
    <submittedName>
        <fullName evidence="1">Uncharacterized protein</fullName>
    </submittedName>
</protein>
<sequence length="124" mass="13972">MIKSPGGPCLANEGSMNDHSDRNTYLTLFRPGIENQTIEELEQKFTAEGFRKYDTILGAEGIGVFWPAVFRNSTDGKAGEEIDQEMFEKLTALKVSTGWWAWVCRRIGKGGSFGREMFLLKNED</sequence>
<accession>A0A0U1LQ56</accession>
<dbReference type="EMBL" id="CVMT01000002">
    <property type="protein sequence ID" value="CRG85303.1"/>
    <property type="molecule type" value="Genomic_DNA"/>
</dbReference>
<dbReference type="OrthoDB" id="5236529at2759"/>
<dbReference type="STRING" id="28573.A0A0U1LQ56"/>
<gene>
    <name evidence="1" type="ORF">PISL3812_02402</name>
</gene>
<organism evidence="1 2">
    <name type="scientific">Talaromyces islandicus</name>
    <name type="common">Penicillium islandicum</name>
    <dbReference type="NCBI Taxonomy" id="28573"/>
    <lineage>
        <taxon>Eukaryota</taxon>
        <taxon>Fungi</taxon>
        <taxon>Dikarya</taxon>
        <taxon>Ascomycota</taxon>
        <taxon>Pezizomycotina</taxon>
        <taxon>Eurotiomycetes</taxon>
        <taxon>Eurotiomycetidae</taxon>
        <taxon>Eurotiales</taxon>
        <taxon>Trichocomaceae</taxon>
        <taxon>Talaromyces</taxon>
        <taxon>Talaromyces sect. Islandici</taxon>
    </lineage>
</organism>
<evidence type="ECO:0000313" key="1">
    <source>
        <dbReference type="EMBL" id="CRG85303.1"/>
    </source>
</evidence>
<reference evidence="1 2" key="1">
    <citation type="submission" date="2015-04" db="EMBL/GenBank/DDBJ databases">
        <authorList>
            <person name="Syromyatnikov M.Y."/>
            <person name="Popov V.N."/>
        </authorList>
    </citation>
    <scope>NUCLEOTIDE SEQUENCE [LARGE SCALE GENOMIC DNA]</scope>
    <source>
        <strain evidence="1">WF-38-12</strain>
    </source>
</reference>
<name>A0A0U1LQ56_TALIS</name>
<keyword evidence="2" id="KW-1185">Reference proteome</keyword>
<evidence type="ECO:0000313" key="2">
    <source>
        <dbReference type="Proteomes" id="UP000054383"/>
    </source>
</evidence>
<proteinExistence type="predicted"/>
<dbReference type="AlphaFoldDB" id="A0A0U1LQ56"/>